<evidence type="ECO:0000313" key="3">
    <source>
        <dbReference type="Proteomes" id="UP001417504"/>
    </source>
</evidence>
<organism evidence="2 3">
    <name type="scientific">Stephania japonica</name>
    <dbReference type="NCBI Taxonomy" id="461633"/>
    <lineage>
        <taxon>Eukaryota</taxon>
        <taxon>Viridiplantae</taxon>
        <taxon>Streptophyta</taxon>
        <taxon>Embryophyta</taxon>
        <taxon>Tracheophyta</taxon>
        <taxon>Spermatophyta</taxon>
        <taxon>Magnoliopsida</taxon>
        <taxon>Ranunculales</taxon>
        <taxon>Menispermaceae</taxon>
        <taxon>Menispermoideae</taxon>
        <taxon>Cissampelideae</taxon>
        <taxon>Stephania</taxon>
    </lineage>
</organism>
<keyword evidence="3" id="KW-1185">Reference proteome</keyword>
<gene>
    <name evidence="2" type="ORF">Sjap_018389</name>
</gene>
<dbReference type="EMBL" id="JBBNAE010000007">
    <property type="protein sequence ID" value="KAK9110329.1"/>
    <property type="molecule type" value="Genomic_DNA"/>
</dbReference>
<dbReference type="Proteomes" id="UP001417504">
    <property type="component" value="Unassembled WGS sequence"/>
</dbReference>
<evidence type="ECO:0000256" key="1">
    <source>
        <dbReference type="SAM" id="MobiDB-lite"/>
    </source>
</evidence>
<protein>
    <submittedName>
        <fullName evidence="2">Uncharacterized protein</fullName>
    </submittedName>
</protein>
<dbReference type="AlphaFoldDB" id="A0AAP0I7W5"/>
<proteinExistence type="predicted"/>
<comment type="caution">
    <text evidence="2">The sequence shown here is derived from an EMBL/GenBank/DDBJ whole genome shotgun (WGS) entry which is preliminary data.</text>
</comment>
<sequence>MKSPTDHGVKTEVTSFDDGKPIGIITESDISVGHSRSKQQPKHGDHDEITNRLKAALEQCVVQGMEEMRQLVHSSCATLKQEMRILFIKALEDFQSKSTSNLIQNYELIDVHVGRLEQHITTHGSDLKREVSQMKMH</sequence>
<reference evidence="2 3" key="1">
    <citation type="submission" date="2024-01" db="EMBL/GenBank/DDBJ databases">
        <title>Genome assemblies of Stephania.</title>
        <authorList>
            <person name="Yang L."/>
        </authorList>
    </citation>
    <scope>NUCLEOTIDE SEQUENCE [LARGE SCALE GENOMIC DNA]</scope>
    <source>
        <strain evidence="2">QJT</strain>
        <tissue evidence="2">Leaf</tissue>
    </source>
</reference>
<accession>A0AAP0I7W5</accession>
<feature type="region of interest" description="Disordered" evidence="1">
    <location>
        <begin position="27"/>
        <end position="48"/>
    </location>
</feature>
<name>A0AAP0I7W5_9MAGN</name>
<evidence type="ECO:0000313" key="2">
    <source>
        <dbReference type="EMBL" id="KAK9110329.1"/>
    </source>
</evidence>